<keyword evidence="2 4" id="KW-0238">DNA-binding</keyword>
<dbReference type="Pfam" id="PF00440">
    <property type="entry name" value="TetR_N"/>
    <property type="match status" value="1"/>
</dbReference>
<evidence type="ECO:0000256" key="1">
    <source>
        <dbReference type="ARBA" id="ARBA00023015"/>
    </source>
</evidence>
<dbReference type="SUPFAM" id="SSF48498">
    <property type="entry name" value="Tetracyclin repressor-like, C-terminal domain"/>
    <property type="match status" value="1"/>
</dbReference>
<name>A0ABW2TM28_9PSEU</name>
<reference evidence="7" key="1">
    <citation type="journal article" date="2019" name="Int. J. Syst. Evol. Microbiol.">
        <title>The Global Catalogue of Microorganisms (GCM) 10K type strain sequencing project: providing services to taxonomists for standard genome sequencing and annotation.</title>
        <authorList>
            <consortium name="The Broad Institute Genomics Platform"/>
            <consortium name="The Broad Institute Genome Sequencing Center for Infectious Disease"/>
            <person name="Wu L."/>
            <person name="Ma J."/>
        </authorList>
    </citation>
    <scope>NUCLEOTIDE SEQUENCE [LARGE SCALE GENOMIC DNA]</scope>
    <source>
        <strain evidence="7">JCM 17695</strain>
    </source>
</reference>
<dbReference type="PANTHER" id="PTHR47506">
    <property type="entry name" value="TRANSCRIPTIONAL REGULATORY PROTEIN"/>
    <property type="match status" value="1"/>
</dbReference>
<evidence type="ECO:0000256" key="2">
    <source>
        <dbReference type="ARBA" id="ARBA00023125"/>
    </source>
</evidence>
<dbReference type="Gene3D" id="1.10.10.60">
    <property type="entry name" value="Homeodomain-like"/>
    <property type="match status" value="1"/>
</dbReference>
<dbReference type="SUPFAM" id="SSF46689">
    <property type="entry name" value="Homeodomain-like"/>
    <property type="match status" value="1"/>
</dbReference>
<dbReference type="EMBL" id="JBHTEY010000004">
    <property type="protein sequence ID" value="MFC7614080.1"/>
    <property type="molecule type" value="Genomic_DNA"/>
</dbReference>
<protein>
    <submittedName>
        <fullName evidence="6">TetR/AcrR family transcriptional regulator</fullName>
    </submittedName>
</protein>
<comment type="caution">
    <text evidence="6">The sequence shown here is derived from an EMBL/GenBank/DDBJ whole genome shotgun (WGS) entry which is preliminary data.</text>
</comment>
<dbReference type="InterPro" id="IPR001647">
    <property type="entry name" value="HTH_TetR"/>
</dbReference>
<feature type="DNA-binding region" description="H-T-H motif" evidence="4">
    <location>
        <begin position="32"/>
        <end position="51"/>
    </location>
</feature>
<accession>A0ABW2TM28</accession>
<dbReference type="Proteomes" id="UP001596512">
    <property type="component" value="Unassembled WGS sequence"/>
</dbReference>
<dbReference type="PANTHER" id="PTHR47506:SF6">
    <property type="entry name" value="HTH-TYPE TRANSCRIPTIONAL REPRESSOR NEMR"/>
    <property type="match status" value="1"/>
</dbReference>
<dbReference type="InterPro" id="IPR036271">
    <property type="entry name" value="Tet_transcr_reg_TetR-rel_C_sf"/>
</dbReference>
<proteinExistence type="predicted"/>
<evidence type="ECO:0000259" key="5">
    <source>
        <dbReference type="PROSITE" id="PS50977"/>
    </source>
</evidence>
<gene>
    <name evidence="6" type="ORF">ACFQV2_11500</name>
</gene>
<dbReference type="PROSITE" id="PS50977">
    <property type="entry name" value="HTH_TETR_2"/>
    <property type="match status" value="1"/>
</dbReference>
<dbReference type="Gene3D" id="1.10.357.10">
    <property type="entry name" value="Tetracycline Repressor, domain 2"/>
    <property type="match status" value="1"/>
</dbReference>
<dbReference type="InterPro" id="IPR009057">
    <property type="entry name" value="Homeodomain-like_sf"/>
</dbReference>
<evidence type="ECO:0000313" key="7">
    <source>
        <dbReference type="Proteomes" id="UP001596512"/>
    </source>
</evidence>
<sequence length="213" mass="23163">MDGRLARGSQTRRAILRRAADIASVEGLEGLTIGRLAGELSLSKSSVFAHFGSKEDLQLAAIGFAEEVFRELIIQPTLELPPGMPRILALAEHWLAYSRKRVFPGGCFFAGVIAEFDAREGRVHDAVRHGRKHWLALLARIVREAVDLGHLPPGTDPEQIAFEVDALARAANDEAVLTGTEVAYERAITGIRVRLGVDQGVRVAAQSPPTNEE</sequence>
<evidence type="ECO:0000313" key="6">
    <source>
        <dbReference type="EMBL" id="MFC7614080.1"/>
    </source>
</evidence>
<keyword evidence="1" id="KW-0805">Transcription regulation</keyword>
<evidence type="ECO:0000256" key="4">
    <source>
        <dbReference type="PROSITE-ProRule" id="PRU00335"/>
    </source>
</evidence>
<dbReference type="InterPro" id="IPR011075">
    <property type="entry name" value="TetR_C"/>
</dbReference>
<dbReference type="Pfam" id="PF16925">
    <property type="entry name" value="TetR_C_13"/>
    <property type="match status" value="1"/>
</dbReference>
<evidence type="ECO:0000256" key="3">
    <source>
        <dbReference type="ARBA" id="ARBA00023163"/>
    </source>
</evidence>
<organism evidence="6 7">
    <name type="scientific">Actinokineospora soli</name>
    <dbReference type="NCBI Taxonomy" id="1048753"/>
    <lineage>
        <taxon>Bacteria</taxon>
        <taxon>Bacillati</taxon>
        <taxon>Actinomycetota</taxon>
        <taxon>Actinomycetes</taxon>
        <taxon>Pseudonocardiales</taxon>
        <taxon>Pseudonocardiaceae</taxon>
        <taxon>Actinokineospora</taxon>
    </lineage>
</organism>
<feature type="domain" description="HTH tetR-type" evidence="5">
    <location>
        <begin position="9"/>
        <end position="69"/>
    </location>
</feature>
<keyword evidence="7" id="KW-1185">Reference proteome</keyword>
<keyword evidence="3" id="KW-0804">Transcription</keyword>